<evidence type="ECO:0000256" key="2">
    <source>
        <dbReference type="ARBA" id="ARBA00022679"/>
    </source>
</evidence>
<dbReference type="AlphaFoldDB" id="A0AAP7DCW7"/>
<evidence type="ECO:0000256" key="4">
    <source>
        <dbReference type="ARBA" id="ARBA00022694"/>
    </source>
</evidence>
<evidence type="ECO:0000313" key="7">
    <source>
        <dbReference type="Proteomes" id="UP000576645"/>
    </source>
</evidence>
<protein>
    <recommendedName>
        <fullName evidence="1">tRNA-uridine aminocarboxypropyltransferase</fullName>
        <ecNumber evidence="1">2.5.1.25</ecNumber>
    </recommendedName>
</protein>
<accession>A0AAP7DCW7</accession>
<dbReference type="Pfam" id="PF03942">
    <property type="entry name" value="DTW"/>
    <property type="match status" value="1"/>
</dbReference>
<keyword evidence="2" id="KW-0808">Transferase</keyword>
<dbReference type="EC" id="2.5.1.25" evidence="1"/>
<evidence type="ECO:0000256" key="3">
    <source>
        <dbReference type="ARBA" id="ARBA00022691"/>
    </source>
</evidence>
<dbReference type="RefSeq" id="WP_171352821.1">
    <property type="nucleotide sequence ID" value="NZ_VTXP01000005.1"/>
</dbReference>
<keyword evidence="3" id="KW-0949">S-adenosyl-L-methionine</keyword>
<gene>
    <name evidence="6" type="ORF">F0238_11545</name>
</gene>
<dbReference type="GO" id="GO:0016432">
    <property type="term" value="F:tRNA-uridine aminocarboxypropyltransferase activity"/>
    <property type="evidence" value="ECO:0007669"/>
    <property type="project" value="UniProtKB-EC"/>
</dbReference>
<comment type="caution">
    <text evidence="6">The sequence shown here is derived from an EMBL/GenBank/DDBJ whole genome shotgun (WGS) entry which is preliminary data.</text>
</comment>
<evidence type="ECO:0000259" key="5">
    <source>
        <dbReference type="SMART" id="SM01144"/>
    </source>
</evidence>
<sequence length="248" mass="28951">MRIHAFHRLYQHRLEHSNKPFNARGCKVQRCQYCQVAEHFCICAYQPDVSSSVAVMLLVSENEVFKPSNTGRLILDTVKEGYVYQWSRTEPDQAMLSLLNHEDYQPIVVFPDEYVEDKSRLLGEDARQQCGDKKPLLVFLDGSWREARRIFRKSPYLNALPVLSVSPESISQYVMRRSENEQHLATAEVATLVLKQLGEEQTAQTLKLWFDVFKESYLLSKTRIKPNFDRPQLQHYLQKVKNENSVLK</sequence>
<organism evidence="6 7">
    <name type="scientific">Vibrio coralliilyticus</name>
    <dbReference type="NCBI Taxonomy" id="190893"/>
    <lineage>
        <taxon>Bacteria</taxon>
        <taxon>Pseudomonadati</taxon>
        <taxon>Pseudomonadota</taxon>
        <taxon>Gammaproteobacteria</taxon>
        <taxon>Vibrionales</taxon>
        <taxon>Vibrionaceae</taxon>
        <taxon>Vibrio</taxon>
    </lineage>
</organism>
<proteinExistence type="predicted"/>
<evidence type="ECO:0000313" key="6">
    <source>
        <dbReference type="EMBL" id="NOJ23363.1"/>
    </source>
</evidence>
<dbReference type="SMART" id="SM01144">
    <property type="entry name" value="DTW"/>
    <property type="match status" value="1"/>
</dbReference>
<dbReference type="EMBL" id="VTXP01000005">
    <property type="protein sequence ID" value="NOJ23363.1"/>
    <property type="molecule type" value="Genomic_DNA"/>
</dbReference>
<evidence type="ECO:0000256" key="1">
    <source>
        <dbReference type="ARBA" id="ARBA00012386"/>
    </source>
</evidence>
<dbReference type="GO" id="GO:0008033">
    <property type="term" value="P:tRNA processing"/>
    <property type="evidence" value="ECO:0007669"/>
    <property type="project" value="UniProtKB-KW"/>
</dbReference>
<dbReference type="PANTHER" id="PTHR21392">
    <property type="entry name" value="TRNA-URIDINE AMINOCARBOXYPROPYLTRANSFERASE 2"/>
    <property type="match status" value="1"/>
</dbReference>
<feature type="domain" description="DTW" evidence="5">
    <location>
        <begin position="27"/>
        <end position="222"/>
    </location>
</feature>
<dbReference type="PANTHER" id="PTHR21392:SF1">
    <property type="entry name" value="TRNA-URIDINE AMINOCARBOXYPROPYLTRANSFERASE"/>
    <property type="match status" value="1"/>
</dbReference>
<name>A0AAP7DCW7_9VIBR</name>
<reference evidence="6 7" key="1">
    <citation type="submission" date="2019-09" db="EMBL/GenBank/DDBJ databases">
        <title>Draft genome sequencing and comparative genomics of hatchery-associated Vibrios.</title>
        <authorList>
            <person name="Kehlet-Delgado H."/>
            <person name="Mueller R.S."/>
        </authorList>
    </citation>
    <scope>NUCLEOTIDE SEQUENCE [LARGE SCALE GENOMIC DNA]</scope>
    <source>
        <strain evidence="6 7">09-121-3</strain>
    </source>
</reference>
<keyword evidence="4" id="KW-0819">tRNA processing</keyword>
<dbReference type="InterPro" id="IPR039262">
    <property type="entry name" value="DTWD2/TAPT"/>
</dbReference>
<dbReference type="InterPro" id="IPR005636">
    <property type="entry name" value="DTW"/>
</dbReference>
<dbReference type="Proteomes" id="UP000576645">
    <property type="component" value="Unassembled WGS sequence"/>
</dbReference>